<dbReference type="RefSeq" id="XP_001734452.1">
    <property type="nucleotide sequence ID" value="XM_001734400.1"/>
</dbReference>
<dbReference type="Proteomes" id="UP000008076">
    <property type="component" value="Unassembled WGS sequence"/>
</dbReference>
<name>B0E7V7_ENTDS</name>
<feature type="region of interest" description="Disordered" evidence="1">
    <location>
        <begin position="164"/>
        <end position="267"/>
    </location>
</feature>
<organism evidence="4">
    <name type="scientific">Entamoeba dispar (strain ATCC PRA-260 / SAW760)</name>
    <dbReference type="NCBI Taxonomy" id="370354"/>
    <lineage>
        <taxon>Eukaryota</taxon>
        <taxon>Amoebozoa</taxon>
        <taxon>Evosea</taxon>
        <taxon>Archamoebae</taxon>
        <taxon>Mastigamoebida</taxon>
        <taxon>Entamoebidae</taxon>
        <taxon>Entamoeba</taxon>
    </lineage>
</organism>
<dbReference type="OMA" id="GNDIVFK"/>
<feature type="compositionally biased region" description="Low complexity" evidence="1">
    <location>
        <begin position="184"/>
        <end position="208"/>
    </location>
</feature>
<dbReference type="KEGG" id="edi:EDI_105290"/>
<evidence type="ECO:0000313" key="4">
    <source>
        <dbReference type="Proteomes" id="UP000008076"/>
    </source>
</evidence>
<dbReference type="eggNOG" id="ENOG502R7C9">
    <property type="taxonomic scope" value="Eukaryota"/>
</dbReference>
<evidence type="ECO:0000313" key="3">
    <source>
        <dbReference type="EMBL" id="EDR29394.1"/>
    </source>
</evidence>
<feature type="compositionally biased region" description="Basic and acidic residues" evidence="1">
    <location>
        <begin position="209"/>
        <end position="262"/>
    </location>
</feature>
<feature type="signal peptide" evidence="2">
    <location>
        <begin position="1"/>
        <end position="15"/>
    </location>
</feature>
<evidence type="ECO:0000256" key="2">
    <source>
        <dbReference type="SAM" id="SignalP"/>
    </source>
</evidence>
<dbReference type="GeneID" id="5879361"/>
<keyword evidence="2" id="KW-0732">Signal</keyword>
<feature type="chain" id="PRO_5012768047" evidence="2">
    <location>
        <begin position="16"/>
        <end position="281"/>
    </location>
</feature>
<gene>
    <name evidence="3" type="ORF">EDI_105290</name>
</gene>
<dbReference type="VEuPathDB" id="AmoebaDB:EDI_105290"/>
<reference evidence="4" key="1">
    <citation type="submission" date="2007-12" db="EMBL/GenBank/DDBJ databases">
        <title>Annotation of Entamoeba dispar SAW760.</title>
        <authorList>
            <person name="Lorenzi H."/>
            <person name="Inman J."/>
            <person name="Schobel S."/>
            <person name="Amedeo P."/>
            <person name="Caler E."/>
        </authorList>
    </citation>
    <scope>NUCLEOTIDE SEQUENCE [LARGE SCALE GENOMIC DNA]</scope>
    <source>
        <strain evidence="4">ATCC PRA-260 / SAW760</strain>
    </source>
</reference>
<dbReference type="OrthoDB" id="32267at2759"/>
<accession>B0E7V7</accession>
<dbReference type="AlphaFoldDB" id="B0E7V7"/>
<sequence length="281" mass="31145">MSILFICFLFGIVMSESIVITIIKSTEGNDIVFKTIDFGKCYYTGSVTSDYYIHNGNNITISHYTKSSTCTGDKEENTVDINSEEFKKFCFNRDICTIEIKEIPDYVGYLTDGIDDDMCTHKNNMYLTYVIGTCGKCNENDEAYCMYKKCGVCENGTTYKCGNKTTNQENSSDDRSDEKSNDYSEGSNNKESSSNNNGQSEDTSNSNSEESKNKEDDSKSQSDEKSMNHSEDGSKGHSEDSSSAHSDGNSKTHSEDDSKDSIDSAPFPILSLIGIVVILII</sequence>
<proteinExistence type="predicted"/>
<dbReference type="EMBL" id="DS548081">
    <property type="protein sequence ID" value="EDR29394.1"/>
    <property type="molecule type" value="Genomic_DNA"/>
</dbReference>
<evidence type="ECO:0000256" key="1">
    <source>
        <dbReference type="SAM" id="MobiDB-lite"/>
    </source>
</evidence>
<protein>
    <submittedName>
        <fullName evidence="3">Uncharacterized protein</fullName>
    </submittedName>
</protein>
<feature type="compositionally biased region" description="Basic and acidic residues" evidence="1">
    <location>
        <begin position="172"/>
        <end position="182"/>
    </location>
</feature>
<keyword evidence="4" id="KW-1185">Reference proteome</keyword>